<dbReference type="EMBL" id="FP565176">
    <property type="protein sequence ID" value="CBA16818.1"/>
    <property type="molecule type" value="Genomic_DNA"/>
</dbReference>
<name>D2U976_XANAP</name>
<evidence type="ECO:0000313" key="2">
    <source>
        <dbReference type="EMBL" id="CBA16818.1"/>
    </source>
</evidence>
<organism evidence="2 3">
    <name type="scientific">Xanthomonas albilineans (strain GPE PC73 / CFBP 7063)</name>
    <dbReference type="NCBI Taxonomy" id="380358"/>
    <lineage>
        <taxon>Bacteria</taxon>
        <taxon>Pseudomonadati</taxon>
        <taxon>Pseudomonadota</taxon>
        <taxon>Gammaproteobacteria</taxon>
        <taxon>Lysobacterales</taxon>
        <taxon>Lysobacteraceae</taxon>
        <taxon>Xanthomonas</taxon>
    </lineage>
</organism>
<dbReference type="Pfam" id="PF05593">
    <property type="entry name" value="RHS_repeat"/>
    <property type="match status" value="3"/>
</dbReference>
<dbReference type="PATRIC" id="fig|29447.3.peg.2305"/>
<proteinExistence type="predicted"/>
<dbReference type="eggNOG" id="COG3209">
    <property type="taxonomic scope" value="Bacteria"/>
</dbReference>
<dbReference type="InterPro" id="IPR031325">
    <property type="entry name" value="RHS_repeat"/>
</dbReference>
<dbReference type="InterPro" id="IPR006530">
    <property type="entry name" value="YD"/>
</dbReference>
<dbReference type="PANTHER" id="PTHR32305:SF15">
    <property type="entry name" value="PROTEIN RHSA-RELATED"/>
    <property type="match status" value="1"/>
</dbReference>
<reference evidence="2 3" key="1">
    <citation type="journal article" date="2009" name="BMC Genomics">
        <title>The complete genome sequence of Xanthomonas albilineans provides new insights into the reductive genome evolution of the xylem-limited Xanthomonadaceae.</title>
        <authorList>
            <person name="Pieretti I."/>
            <person name="Royer M."/>
            <person name="Barbe V."/>
            <person name="Carrere S."/>
            <person name="Koebnik R."/>
            <person name="Cociancich S."/>
            <person name="Couloux A."/>
            <person name="Darrasse A."/>
            <person name="Gouzy J."/>
            <person name="Jacques M.A."/>
            <person name="Lauber E."/>
            <person name="Manceau C."/>
            <person name="Mangenot S."/>
            <person name="Poussier S."/>
            <person name="Segurens B."/>
            <person name="Szurek B."/>
            <person name="Verdier V."/>
            <person name="Arlat M."/>
            <person name="Rott P."/>
        </authorList>
    </citation>
    <scope>NUCLEOTIDE SEQUENCE [LARGE SCALE GENOMIC DNA]</scope>
    <source>
        <strain evidence="3">GPE PC73 / CFBP 7063</strain>
    </source>
</reference>
<dbReference type="InterPro" id="IPR050708">
    <property type="entry name" value="T6SS_VgrG/RHS"/>
</dbReference>
<dbReference type="KEGG" id="xal:XALC_2338"/>
<sequence length="1399" mass="152981">MDRFQAFSQLRACVALLTLGFVATAYADELRFDQKYIERIKQSQETARLSVDSFGEQVNLKDGGVVFNWTDIDIAGNSKLPVRLQRSIVVEDQGVGRSGKLGGFGVGGSLDVPYLKGIFSPDGWQVYGSSPNSRCSQPAQPPNYNQLTAVDYASGNWLHIPGSNEQQMLMDPASQLPAPGDGTRYPWITKGFWRFSCLANTKNGYPGEGFVALSPEGDKYYFDWVVSKIHSGLSKQVGNLNGSLSMPRLAVFFLATRVEDRFGNWVTYTYNGDQLSRIDASDGRYILVTGTSGDNITSVRSSIGTWTYAYGDQSLVVNQPDNAQSRYVQTGLMDITPLESELFYENPPQCEPPAESAGGFTYAVTLPSNATATYIFSVRRHFRSNIYKICNAGLVPKTQLVSYEYLTTPNFSDTFTLLSKSISGPGLPTMQWSYTYDIGSQGGPFQQDCQRPTFQCHKYVQTEVRGPDNDFKRYTFGVLYNVNEGWDLGVETGSITTSSSGDTANILSKSENEYIGNEEVANQPFPSFVGSGHGANSDDQSIAGLRPLKRTTITQDGGTFQMAVNSYDVFARPTSVTRSSAFNTRSEATAYYDNVNLWVIGQIASVTKTAPGDAQEMYASTYDAATALPTRFSRFGKTIQSVAYNADGTVSRVNDGNGNATSLSGWKRGLPQGITYADGSSDSAVIDDRGLISSATDENGYTTSYTYDAMGRLTSITYPWGDTVDWATTGLTFEQVNVAEFGLPAGHWRHTVSTGNATKITYLDGLWRPVLTQEYDAANIDGTRRFDRFIYDHQGHTLFASYPGTSDQLSTGTWTQYNALGRPTSVSHDSEQGLLTTKTEYLSAYQMRVTDPRGNQTLSGYQVFDQPGYDAPVWIQHSEGANTDINRDIFGKPLSIRRRNADGTVSVTRSYVYDTYQQLCKTVEPETGATAKGYDAAGNLVWSAAGLSLPSTSSCDADAAFASGRRVDRSYDVRNRIKTLNFPDGNGNQTWSYWPDGLVKQITTINNGIPTYNSYTYNKRRLLIGESQDQADGETWAMGYAYDANGHLAAHRYPSGQTVDYAPNALGQPTQAGSYATGVSYYPNGAIKQFNYGNGIVHTLTQNARQLPDTSQDAYGGIAFLNDGYDYDAGGNVASISDGATGRNQRGNRNMAYDGLDRLTSAVSPMFGTASYSYDALDNLTHVVAPGRDHYYCYDVNWQLANVKTGGCGGSTVIGMSYDPQGNLNNKNGQGFEFDYGNRLRQATGKETYRYDGNGRRTLAIQNAGNIGSLYDQAGALRYQKNQRQSKATDYILLGGSLVAEADWPLGQTSLVKDYLSWGAVAGATRYLVEESVDGVTWTSIYDGNQTNWTSLARSSGSYSYRVTACTANGPCSTVPNVNYIQGSAIDIVPLLYQLLLNS</sequence>
<dbReference type="RefSeq" id="WP_012916816.1">
    <property type="nucleotide sequence ID" value="NC_013722.1"/>
</dbReference>
<dbReference type="PANTHER" id="PTHR32305">
    <property type="match status" value="1"/>
</dbReference>
<protein>
    <submittedName>
        <fullName evidence="2">Putative rhs family protein</fullName>
    </submittedName>
</protein>
<dbReference type="NCBIfam" id="TIGR01643">
    <property type="entry name" value="YD_repeat_2x"/>
    <property type="match status" value="1"/>
</dbReference>
<dbReference type="STRING" id="380358.XALC_2338"/>
<evidence type="ECO:0000313" key="3">
    <source>
        <dbReference type="Proteomes" id="UP000001890"/>
    </source>
</evidence>
<dbReference type="Proteomes" id="UP000001890">
    <property type="component" value="Chromosome"/>
</dbReference>
<feature type="signal peptide" evidence="1">
    <location>
        <begin position="1"/>
        <end position="27"/>
    </location>
</feature>
<evidence type="ECO:0000256" key="1">
    <source>
        <dbReference type="SAM" id="SignalP"/>
    </source>
</evidence>
<accession>D2U976</accession>
<keyword evidence="1" id="KW-0732">Signal</keyword>
<feature type="chain" id="PRO_5003036902" evidence="1">
    <location>
        <begin position="28"/>
        <end position="1399"/>
    </location>
</feature>
<gene>
    <name evidence="2" type="ordered locus">XALc_2338</name>
</gene>
<dbReference type="Gene3D" id="2.180.10.10">
    <property type="entry name" value="RHS repeat-associated core"/>
    <property type="match status" value="2"/>
</dbReference>
<keyword evidence="3" id="KW-1185">Reference proteome</keyword>